<dbReference type="EMBL" id="CAJJDP010000054">
    <property type="protein sequence ID" value="CAD8170034.1"/>
    <property type="molecule type" value="Genomic_DNA"/>
</dbReference>
<accession>A0A8S1UZZ7</accession>
<feature type="transmembrane region" description="Helical" evidence="2">
    <location>
        <begin position="90"/>
        <end position="107"/>
    </location>
</feature>
<keyword evidence="4" id="KW-1185">Reference proteome</keyword>
<evidence type="ECO:0000256" key="2">
    <source>
        <dbReference type="SAM" id="Phobius"/>
    </source>
</evidence>
<keyword evidence="2" id="KW-0472">Membrane</keyword>
<comment type="caution">
    <text evidence="3">The sequence shown here is derived from an EMBL/GenBank/DDBJ whole genome shotgun (WGS) entry which is preliminary data.</text>
</comment>
<keyword evidence="2" id="KW-1133">Transmembrane helix</keyword>
<proteinExistence type="predicted"/>
<gene>
    <name evidence="3" type="ORF">POCTA_138.1.T0540262</name>
</gene>
<evidence type="ECO:0000256" key="1">
    <source>
        <dbReference type="SAM" id="MobiDB-lite"/>
    </source>
</evidence>
<feature type="region of interest" description="Disordered" evidence="1">
    <location>
        <begin position="1"/>
        <end position="24"/>
    </location>
</feature>
<dbReference type="OMA" id="CQFFTIC"/>
<organism evidence="3 4">
    <name type="scientific">Paramecium octaurelia</name>
    <dbReference type="NCBI Taxonomy" id="43137"/>
    <lineage>
        <taxon>Eukaryota</taxon>
        <taxon>Sar</taxon>
        <taxon>Alveolata</taxon>
        <taxon>Ciliophora</taxon>
        <taxon>Intramacronucleata</taxon>
        <taxon>Oligohymenophorea</taxon>
        <taxon>Peniculida</taxon>
        <taxon>Parameciidae</taxon>
        <taxon>Paramecium</taxon>
    </lineage>
</organism>
<protein>
    <recommendedName>
        <fullName evidence="5">Transmembrane protein</fullName>
    </recommendedName>
</protein>
<sequence>MNQYQVQPKEQELQDLTQNNNENASNQYAPYVNMQIYSQQQQYNQTSYNNNYAELNEGQDKKSENNFENFKQYISNLQQNFSEESVGCQFFTICNTIVCFVILCVIIKSL</sequence>
<evidence type="ECO:0008006" key="5">
    <source>
        <dbReference type="Google" id="ProtNLM"/>
    </source>
</evidence>
<dbReference type="AlphaFoldDB" id="A0A8S1UZZ7"/>
<reference evidence="3" key="1">
    <citation type="submission" date="2021-01" db="EMBL/GenBank/DDBJ databases">
        <authorList>
            <consortium name="Genoscope - CEA"/>
            <person name="William W."/>
        </authorList>
    </citation>
    <scope>NUCLEOTIDE SEQUENCE</scope>
</reference>
<dbReference type="OrthoDB" id="307550at2759"/>
<name>A0A8S1UZZ7_PAROT</name>
<dbReference type="Proteomes" id="UP000683925">
    <property type="component" value="Unassembled WGS sequence"/>
</dbReference>
<evidence type="ECO:0000313" key="3">
    <source>
        <dbReference type="EMBL" id="CAD8170034.1"/>
    </source>
</evidence>
<evidence type="ECO:0000313" key="4">
    <source>
        <dbReference type="Proteomes" id="UP000683925"/>
    </source>
</evidence>
<keyword evidence="2" id="KW-0812">Transmembrane</keyword>